<dbReference type="InterPro" id="IPR000515">
    <property type="entry name" value="MetI-like"/>
</dbReference>
<evidence type="ECO:0000256" key="7">
    <source>
        <dbReference type="RuleBase" id="RU363032"/>
    </source>
</evidence>
<sequence length="288" mass="31675">MENTKQIKSSILKQNLEKFVRNRLAMFGLLMVGLIVLTAVFAPLITKYDPVKIDMTSIGKAPSSAHLFGTDKLGRDVFSRVLYGGRISILVGFIGSIMGSLIGMVLGCIAGYFGGKIDSLLIRISEIFQTFPQMILILIMVSILGQGVGNLIFIFSITGWMTTFRMIRNEFLTLREETFVEVSKAFGISDVSIMFRQILPNTFSPIIVATTINIAGFILAEAGLSYIGLGVPSSVPTWGNILNAAKTIDIIVNNWWLWLLPGLILSFFVLAINFLGDGLRDVLDPKQL</sequence>
<gene>
    <name evidence="9" type="ORF">KCG48_01700</name>
</gene>
<evidence type="ECO:0000256" key="5">
    <source>
        <dbReference type="ARBA" id="ARBA00022989"/>
    </source>
</evidence>
<evidence type="ECO:0000256" key="4">
    <source>
        <dbReference type="ARBA" id="ARBA00022692"/>
    </source>
</evidence>
<keyword evidence="6 7" id="KW-0472">Membrane</keyword>
<dbReference type="PROSITE" id="PS50928">
    <property type="entry name" value="ABC_TM1"/>
    <property type="match status" value="1"/>
</dbReference>
<dbReference type="GO" id="GO:0055085">
    <property type="term" value="P:transmembrane transport"/>
    <property type="evidence" value="ECO:0007669"/>
    <property type="project" value="InterPro"/>
</dbReference>
<accession>A0A941CPR7</accession>
<feature type="transmembrane region" description="Helical" evidence="7">
    <location>
        <begin position="89"/>
        <end position="114"/>
    </location>
</feature>
<dbReference type="Gene3D" id="1.10.3720.10">
    <property type="entry name" value="MetI-like"/>
    <property type="match status" value="1"/>
</dbReference>
<evidence type="ECO:0000256" key="3">
    <source>
        <dbReference type="ARBA" id="ARBA00022475"/>
    </source>
</evidence>
<keyword evidence="5 7" id="KW-1133">Transmembrane helix</keyword>
<comment type="subcellular location">
    <subcellularLocation>
        <location evidence="1 7">Cell membrane</location>
        <topology evidence="1 7">Multi-pass membrane protein</topology>
    </subcellularLocation>
</comment>
<feature type="transmembrane region" description="Helical" evidence="7">
    <location>
        <begin position="24"/>
        <end position="45"/>
    </location>
</feature>
<comment type="similarity">
    <text evidence="7">Belongs to the binding-protein-dependent transport system permease family.</text>
</comment>
<dbReference type="Pfam" id="PF00528">
    <property type="entry name" value="BPD_transp_1"/>
    <property type="match status" value="1"/>
</dbReference>
<dbReference type="Pfam" id="PF12911">
    <property type="entry name" value="OppC_N"/>
    <property type="match status" value="1"/>
</dbReference>
<evidence type="ECO:0000259" key="8">
    <source>
        <dbReference type="PROSITE" id="PS50928"/>
    </source>
</evidence>
<feature type="domain" description="ABC transmembrane type-1" evidence="8">
    <location>
        <begin position="85"/>
        <end position="276"/>
    </location>
</feature>
<evidence type="ECO:0000313" key="10">
    <source>
        <dbReference type="Proteomes" id="UP000675379"/>
    </source>
</evidence>
<comment type="caution">
    <text evidence="9">The sequence shown here is derived from an EMBL/GenBank/DDBJ whole genome shotgun (WGS) entry which is preliminary data.</text>
</comment>
<feature type="transmembrane region" description="Helical" evidence="7">
    <location>
        <begin position="134"/>
        <end position="158"/>
    </location>
</feature>
<reference evidence="9" key="1">
    <citation type="submission" date="2021-04" db="EMBL/GenBank/DDBJ databases">
        <title>Proteiniclasticum sedimins sp. nov., an obligate anaerobic bacterium isolated from anaerobic sludge.</title>
        <authorList>
            <person name="Liu J."/>
        </authorList>
    </citation>
    <scope>NUCLEOTIDE SEQUENCE</scope>
    <source>
        <strain evidence="9">BAD-10</strain>
    </source>
</reference>
<proteinExistence type="inferred from homology"/>
<dbReference type="Proteomes" id="UP000675379">
    <property type="component" value="Unassembled WGS sequence"/>
</dbReference>
<feature type="transmembrane region" description="Helical" evidence="7">
    <location>
        <begin position="255"/>
        <end position="276"/>
    </location>
</feature>
<dbReference type="SUPFAM" id="SSF161098">
    <property type="entry name" value="MetI-like"/>
    <property type="match status" value="1"/>
</dbReference>
<keyword evidence="4 7" id="KW-0812">Transmembrane</keyword>
<dbReference type="PANTHER" id="PTHR43386">
    <property type="entry name" value="OLIGOPEPTIDE TRANSPORT SYSTEM PERMEASE PROTEIN APPC"/>
    <property type="match status" value="1"/>
</dbReference>
<protein>
    <submittedName>
        <fullName evidence="9">ABC transporter permease</fullName>
    </submittedName>
</protein>
<dbReference type="InterPro" id="IPR035906">
    <property type="entry name" value="MetI-like_sf"/>
</dbReference>
<keyword evidence="10" id="KW-1185">Reference proteome</keyword>
<organism evidence="9 10">
    <name type="scientific">Proteiniclasticum sediminis</name>
    <dbReference type="NCBI Taxonomy" id="2804028"/>
    <lineage>
        <taxon>Bacteria</taxon>
        <taxon>Bacillati</taxon>
        <taxon>Bacillota</taxon>
        <taxon>Clostridia</taxon>
        <taxon>Eubacteriales</taxon>
        <taxon>Clostridiaceae</taxon>
        <taxon>Proteiniclasticum</taxon>
    </lineage>
</organism>
<dbReference type="EMBL" id="JAGSCS010000002">
    <property type="protein sequence ID" value="MBR0575046.1"/>
    <property type="molecule type" value="Genomic_DNA"/>
</dbReference>
<dbReference type="RefSeq" id="WP_211799569.1">
    <property type="nucleotide sequence ID" value="NZ_JAGSCS010000002.1"/>
</dbReference>
<dbReference type="CDD" id="cd06261">
    <property type="entry name" value="TM_PBP2"/>
    <property type="match status" value="1"/>
</dbReference>
<evidence type="ECO:0000313" key="9">
    <source>
        <dbReference type="EMBL" id="MBR0575046.1"/>
    </source>
</evidence>
<name>A0A941CPR7_9CLOT</name>
<dbReference type="GO" id="GO:0005886">
    <property type="term" value="C:plasma membrane"/>
    <property type="evidence" value="ECO:0007669"/>
    <property type="project" value="UniProtKB-SubCell"/>
</dbReference>
<dbReference type="PANTHER" id="PTHR43386:SF1">
    <property type="entry name" value="D,D-DIPEPTIDE TRANSPORT SYSTEM PERMEASE PROTEIN DDPC-RELATED"/>
    <property type="match status" value="1"/>
</dbReference>
<dbReference type="AlphaFoldDB" id="A0A941CPR7"/>
<keyword evidence="3" id="KW-1003">Cell membrane</keyword>
<feature type="transmembrane region" description="Helical" evidence="7">
    <location>
        <begin position="206"/>
        <end position="229"/>
    </location>
</feature>
<evidence type="ECO:0000256" key="2">
    <source>
        <dbReference type="ARBA" id="ARBA00022448"/>
    </source>
</evidence>
<dbReference type="InterPro" id="IPR050366">
    <property type="entry name" value="BP-dependent_transpt_permease"/>
</dbReference>
<keyword evidence="2 7" id="KW-0813">Transport</keyword>
<evidence type="ECO:0000256" key="1">
    <source>
        <dbReference type="ARBA" id="ARBA00004651"/>
    </source>
</evidence>
<dbReference type="InterPro" id="IPR025966">
    <property type="entry name" value="OppC_N"/>
</dbReference>
<evidence type="ECO:0000256" key="6">
    <source>
        <dbReference type="ARBA" id="ARBA00023136"/>
    </source>
</evidence>